<protein>
    <submittedName>
        <fullName evidence="1">Uncharacterized protein</fullName>
    </submittedName>
</protein>
<gene>
    <name evidence="1" type="ORF">FTUN_6348</name>
</gene>
<proteinExistence type="predicted"/>
<dbReference type="EMBL" id="CP053452">
    <property type="protein sequence ID" value="QJW98753.1"/>
    <property type="molecule type" value="Genomic_DNA"/>
</dbReference>
<reference evidence="2" key="1">
    <citation type="submission" date="2020-05" db="EMBL/GenBank/DDBJ databases">
        <title>Frigoriglobus tundricola gen. nov., sp. nov., a psychrotolerant cellulolytic planctomycete of the family Gemmataceae with two divergent copies of 16S rRNA gene.</title>
        <authorList>
            <person name="Kulichevskaya I.S."/>
            <person name="Ivanova A.A."/>
            <person name="Naumoff D.G."/>
            <person name="Beletsky A.V."/>
            <person name="Rijpstra W.I.C."/>
            <person name="Sinninghe Damste J.S."/>
            <person name="Mardanov A.V."/>
            <person name="Ravin N.V."/>
            <person name="Dedysh S.N."/>
        </authorList>
    </citation>
    <scope>NUCLEOTIDE SEQUENCE [LARGE SCALE GENOMIC DNA]</scope>
    <source>
        <strain evidence="2">PL17</strain>
    </source>
</reference>
<dbReference type="AlphaFoldDB" id="A0A6M5YZU8"/>
<keyword evidence="2" id="KW-1185">Reference proteome</keyword>
<accession>A0A6M5YZU8</accession>
<organism evidence="1 2">
    <name type="scientific">Frigoriglobus tundricola</name>
    <dbReference type="NCBI Taxonomy" id="2774151"/>
    <lineage>
        <taxon>Bacteria</taxon>
        <taxon>Pseudomonadati</taxon>
        <taxon>Planctomycetota</taxon>
        <taxon>Planctomycetia</taxon>
        <taxon>Gemmatales</taxon>
        <taxon>Gemmataceae</taxon>
        <taxon>Frigoriglobus</taxon>
    </lineage>
</organism>
<dbReference type="Proteomes" id="UP000503447">
    <property type="component" value="Chromosome"/>
</dbReference>
<dbReference type="KEGG" id="ftj:FTUN_6348"/>
<evidence type="ECO:0000313" key="2">
    <source>
        <dbReference type="Proteomes" id="UP000503447"/>
    </source>
</evidence>
<name>A0A6M5YZU8_9BACT</name>
<evidence type="ECO:0000313" key="1">
    <source>
        <dbReference type="EMBL" id="QJW98753.1"/>
    </source>
</evidence>
<sequence length="62" mass="7053">MAKKPEDKPLGMVPLIGCRCRCGHEWLPREATDKPRVCPKCKSANWDRPKQFERKASASQDA</sequence>